<comment type="caution">
    <text evidence="1">The sequence shown here is derived from an EMBL/GenBank/DDBJ whole genome shotgun (WGS) entry which is preliminary data.</text>
</comment>
<organism evidence="1 2">
    <name type="scientific">Guyanagaster necrorhizus</name>
    <dbReference type="NCBI Taxonomy" id="856835"/>
    <lineage>
        <taxon>Eukaryota</taxon>
        <taxon>Fungi</taxon>
        <taxon>Dikarya</taxon>
        <taxon>Basidiomycota</taxon>
        <taxon>Agaricomycotina</taxon>
        <taxon>Agaricomycetes</taxon>
        <taxon>Agaricomycetidae</taxon>
        <taxon>Agaricales</taxon>
        <taxon>Marasmiineae</taxon>
        <taxon>Physalacriaceae</taxon>
        <taxon>Guyanagaster</taxon>
    </lineage>
</organism>
<keyword evidence="2" id="KW-1185">Reference proteome</keyword>
<dbReference type="GeneID" id="66107933"/>
<sequence length="70" mass="8419">MEVRCCSMKNTCAWSSWIDAINNSELDVNQIHEPGRQYIWESTYIFLYRNPVSQQRNSVLRERKIRAPER</sequence>
<gene>
    <name evidence="1" type="ORF">BT62DRAFT_929058</name>
</gene>
<feature type="non-terminal residue" evidence="1">
    <location>
        <position position="70"/>
    </location>
</feature>
<evidence type="ECO:0000313" key="1">
    <source>
        <dbReference type="EMBL" id="KAG7449060.1"/>
    </source>
</evidence>
<dbReference type="Proteomes" id="UP000812287">
    <property type="component" value="Unassembled WGS sequence"/>
</dbReference>
<dbReference type="AlphaFoldDB" id="A0A9P8AV90"/>
<reference evidence="1" key="1">
    <citation type="submission" date="2020-11" db="EMBL/GenBank/DDBJ databases">
        <title>Adaptations for nitrogen fixation in a non-lichenized fungal sporocarp promotes dispersal by wood-feeding termites.</title>
        <authorList>
            <consortium name="DOE Joint Genome Institute"/>
            <person name="Koch R.A."/>
            <person name="Yoon G."/>
            <person name="Arayal U."/>
            <person name="Lail K."/>
            <person name="Amirebrahimi M."/>
            <person name="Labutti K."/>
            <person name="Lipzen A."/>
            <person name="Riley R."/>
            <person name="Barry K."/>
            <person name="Henrissat B."/>
            <person name="Grigoriev I.V."/>
            <person name="Herr J.R."/>
            <person name="Aime M.C."/>
        </authorList>
    </citation>
    <scope>NUCLEOTIDE SEQUENCE</scope>
    <source>
        <strain evidence="1">MCA 3950</strain>
    </source>
</reference>
<evidence type="ECO:0000313" key="2">
    <source>
        <dbReference type="Proteomes" id="UP000812287"/>
    </source>
</evidence>
<proteinExistence type="predicted"/>
<dbReference type="OrthoDB" id="274691at2759"/>
<accession>A0A9P8AV90</accession>
<name>A0A9P8AV90_9AGAR</name>
<protein>
    <submittedName>
        <fullName evidence="1">Uncharacterized protein</fullName>
    </submittedName>
</protein>
<dbReference type="EMBL" id="MU250528">
    <property type="protein sequence ID" value="KAG7449060.1"/>
    <property type="molecule type" value="Genomic_DNA"/>
</dbReference>
<dbReference type="RefSeq" id="XP_043042560.1">
    <property type="nucleotide sequence ID" value="XM_043185636.1"/>
</dbReference>